<evidence type="ECO:0000313" key="2">
    <source>
        <dbReference type="Proteomes" id="UP000799440"/>
    </source>
</evidence>
<sequence>MYGLWKAYSENNVVDNIRYVMLVQITNELTKALIVRALGDIQIDSWPGTFIGMGNGEVDEWSPAGLALLGSPVARSLAYMLIQHKEAFKGLRIVGARVFPSNNRIRKACVLWYLKGPAPGVPA</sequence>
<accession>A0A6A6UWR0</accession>
<gene>
    <name evidence="1" type="ORF">M011DRAFT_472047</name>
</gene>
<evidence type="ECO:0000313" key="1">
    <source>
        <dbReference type="EMBL" id="KAF2742585.1"/>
    </source>
</evidence>
<reference evidence="1" key="1">
    <citation type="journal article" date="2020" name="Stud. Mycol.">
        <title>101 Dothideomycetes genomes: a test case for predicting lifestyles and emergence of pathogens.</title>
        <authorList>
            <person name="Haridas S."/>
            <person name="Albert R."/>
            <person name="Binder M."/>
            <person name="Bloem J."/>
            <person name="Labutti K."/>
            <person name="Salamov A."/>
            <person name="Andreopoulos B."/>
            <person name="Baker S."/>
            <person name="Barry K."/>
            <person name="Bills G."/>
            <person name="Bluhm B."/>
            <person name="Cannon C."/>
            <person name="Castanera R."/>
            <person name="Culley D."/>
            <person name="Daum C."/>
            <person name="Ezra D."/>
            <person name="Gonzalez J."/>
            <person name="Henrissat B."/>
            <person name="Kuo A."/>
            <person name="Liang C."/>
            <person name="Lipzen A."/>
            <person name="Lutzoni F."/>
            <person name="Magnuson J."/>
            <person name="Mondo S."/>
            <person name="Nolan M."/>
            <person name="Ohm R."/>
            <person name="Pangilinan J."/>
            <person name="Park H.-J."/>
            <person name="Ramirez L."/>
            <person name="Alfaro M."/>
            <person name="Sun H."/>
            <person name="Tritt A."/>
            <person name="Yoshinaga Y."/>
            <person name="Zwiers L.-H."/>
            <person name="Turgeon B."/>
            <person name="Goodwin S."/>
            <person name="Spatafora J."/>
            <person name="Crous P."/>
            <person name="Grigoriev I."/>
        </authorList>
    </citation>
    <scope>NUCLEOTIDE SEQUENCE</scope>
    <source>
        <strain evidence="1">CBS 119925</strain>
    </source>
</reference>
<dbReference type="AlphaFoldDB" id="A0A6A6UWR0"/>
<name>A0A6A6UWR0_9PLEO</name>
<dbReference type="EMBL" id="MU006606">
    <property type="protein sequence ID" value="KAF2742585.1"/>
    <property type="molecule type" value="Genomic_DNA"/>
</dbReference>
<dbReference type="OrthoDB" id="5337308at2759"/>
<dbReference type="Proteomes" id="UP000799440">
    <property type="component" value="Unassembled WGS sequence"/>
</dbReference>
<keyword evidence="2" id="KW-1185">Reference proteome</keyword>
<protein>
    <submittedName>
        <fullName evidence="1">Uncharacterized protein</fullName>
    </submittedName>
</protein>
<proteinExistence type="predicted"/>
<organism evidence="1 2">
    <name type="scientific">Sporormia fimetaria CBS 119925</name>
    <dbReference type="NCBI Taxonomy" id="1340428"/>
    <lineage>
        <taxon>Eukaryota</taxon>
        <taxon>Fungi</taxon>
        <taxon>Dikarya</taxon>
        <taxon>Ascomycota</taxon>
        <taxon>Pezizomycotina</taxon>
        <taxon>Dothideomycetes</taxon>
        <taxon>Pleosporomycetidae</taxon>
        <taxon>Pleosporales</taxon>
        <taxon>Sporormiaceae</taxon>
        <taxon>Sporormia</taxon>
    </lineage>
</organism>